<dbReference type="InterPro" id="IPR018316">
    <property type="entry name" value="Tubulin/FtsZ_2-layer-sand-dom"/>
</dbReference>
<gene>
    <name evidence="12" type="primary">alphaPT11</name>
</gene>
<comment type="catalytic activity">
    <reaction evidence="8">
        <text>GTP + H2O = GDP + phosphate + H(+)</text>
        <dbReference type="Rhea" id="RHEA:19669"/>
        <dbReference type="ChEBI" id="CHEBI:15377"/>
        <dbReference type="ChEBI" id="CHEBI:15378"/>
        <dbReference type="ChEBI" id="CHEBI:37565"/>
        <dbReference type="ChEBI" id="CHEBI:43474"/>
        <dbReference type="ChEBI" id="CHEBI:58189"/>
    </reaction>
    <physiologicalReaction direction="left-to-right" evidence="8">
        <dbReference type="Rhea" id="RHEA:19670"/>
    </physiologicalReaction>
</comment>
<evidence type="ECO:0000256" key="1">
    <source>
        <dbReference type="ARBA" id="ARBA00009636"/>
    </source>
</evidence>
<keyword evidence="5" id="KW-0378">Hydrolase</keyword>
<keyword evidence="7" id="KW-0342">GTP-binding</keyword>
<evidence type="ECO:0000256" key="4">
    <source>
        <dbReference type="ARBA" id="ARBA00022741"/>
    </source>
</evidence>
<feature type="compositionally biased region" description="Polar residues" evidence="9">
    <location>
        <begin position="470"/>
        <end position="481"/>
    </location>
</feature>
<dbReference type="AlphaFoldDB" id="Q3SEG9"/>
<dbReference type="Gene3D" id="3.40.50.1440">
    <property type="entry name" value="Tubulin/FtsZ, GTPase domain"/>
    <property type="match status" value="1"/>
</dbReference>
<evidence type="ECO:0000256" key="2">
    <source>
        <dbReference type="ARBA" id="ARBA00022490"/>
    </source>
</evidence>
<dbReference type="InterPro" id="IPR013838">
    <property type="entry name" value="Beta-tubulin_BS"/>
</dbReference>
<sequence>MREILQFHVGQAGIQIGNTAWELLCLEHGIQPDGSAPSSQNLQVLFSESQTKANVPRAAFFDDDPLTINSLNRGPLKKVLNQNLIKLFKDDASSIWASKKITQYDEKDRSSRAADEIVRKMLEAADAASAIIIYHSLAGGFGSGFTCKLLQLLNDETAKTTKLTVSINYLLNLLLNPIIQYSLCQHFQNCQISIFFMIMLLYFETPNFSHLNYMIAQTISSISQSIRFRGTKLVDFNDMRTNLITTPKQQFLWTSYSPFIYTDQQHLKKPNLQNITESLFDDNGHLLSFNRLTHKYLGSSLFFKGDCPLPELNYVIKQIKQSEEIRFAEGTQVAYQTCVSMAQPCTLPNYPFAKYSKTACMLAHSTGVLQSFESLKKRFSTLYSKRAFVSWYVGQGLEEGQFSESNESLQQIIELYKGKHGDGKPIEVQPKTDRKQEYGYKKEKQAQQQPQVKKTQEVKKTQDVKKNQAPKASNQITTARVENNDYSEDAYDQRAPARAQQKPLKLTTNDQKQSNSAKPNRIQQEDDNIVNQPQQQEDDNQINEPQEQEDINQQAIQQYDEEPVQQQEDQQQNQDDGFGESNNQQPKQNDQKGPQANQLNAVENISFQ</sequence>
<accession>Q3SEG9</accession>
<dbReference type="InterPro" id="IPR002452">
    <property type="entry name" value="Alpha_tubulin"/>
</dbReference>
<protein>
    <submittedName>
        <fullName evidence="12">Alpha tubulin,putative</fullName>
    </submittedName>
</protein>
<dbReference type="GO" id="GO:0005525">
    <property type="term" value="F:GTP binding"/>
    <property type="evidence" value="ECO:0007669"/>
    <property type="project" value="UniProtKB-KW"/>
</dbReference>
<dbReference type="GO" id="GO:0016787">
    <property type="term" value="F:hydrolase activity"/>
    <property type="evidence" value="ECO:0007669"/>
    <property type="project" value="UniProtKB-KW"/>
</dbReference>
<evidence type="ECO:0000313" key="12">
    <source>
        <dbReference type="EMBL" id="CAI38955.1"/>
    </source>
</evidence>
<feature type="domain" description="Tubulin/FtsZ GTPase" evidence="10">
    <location>
        <begin position="3"/>
        <end position="167"/>
    </location>
</feature>
<dbReference type="InterPro" id="IPR008280">
    <property type="entry name" value="Tub_FtsZ_C"/>
</dbReference>
<feature type="compositionally biased region" description="Low complexity" evidence="9">
    <location>
        <begin position="564"/>
        <end position="576"/>
    </location>
</feature>
<evidence type="ECO:0000256" key="8">
    <source>
        <dbReference type="ARBA" id="ARBA00049117"/>
    </source>
</evidence>
<proteinExistence type="inferred from homology"/>
<feature type="compositionally biased region" description="Basic and acidic residues" evidence="9">
    <location>
        <begin position="454"/>
        <end position="466"/>
    </location>
</feature>
<feature type="domain" description="Tubulin/FtsZ 2-layer sandwich" evidence="11">
    <location>
        <begin position="247"/>
        <end position="376"/>
    </location>
</feature>
<feature type="compositionally biased region" description="Polar residues" evidence="9">
    <location>
        <begin position="580"/>
        <end position="608"/>
    </location>
</feature>
<dbReference type="PANTHER" id="PTHR11588">
    <property type="entry name" value="TUBULIN"/>
    <property type="match status" value="1"/>
</dbReference>
<comment type="similarity">
    <text evidence="1">Belongs to the tubulin family.</text>
</comment>
<dbReference type="PRINTS" id="PR01162">
    <property type="entry name" value="ALPHATUBULIN"/>
</dbReference>
<evidence type="ECO:0000256" key="7">
    <source>
        <dbReference type="ARBA" id="ARBA00023134"/>
    </source>
</evidence>
<dbReference type="Pfam" id="PF00091">
    <property type="entry name" value="Tubulin"/>
    <property type="match status" value="1"/>
</dbReference>
<dbReference type="InterPro" id="IPR000217">
    <property type="entry name" value="Tubulin"/>
</dbReference>
<feature type="compositionally biased region" description="Acidic residues" evidence="9">
    <location>
        <begin position="536"/>
        <end position="550"/>
    </location>
</feature>
<evidence type="ECO:0000259" key="10">
    <source>
        <dbReference type="Pfam" id="PF00091"/>
    </source>
</evidence>
<dbReference type="PROSITE" id="PS00228">
    <property type="entry name" value="TUBULIN_B_AUTOREG"/>
    <property type="match status" value="1"/>
</dbReference>
<dbReference type="InterPro" id="IPR003008">
    <property type="entry name" value="Tubulin_FtsZ_GTPase"/>
</dbReference>
<evidence type="ECO:0000256" key="5">
    <source>
        <dbReference type="ARBA" id="ARBA00022801"/>
    </source>
</evidence>
<dbReference type="GO" id="GO:0007017">
    <property type="term" value="P:microtubule-based process"/>
    <property type="evidence" value="ECO:0007669"/>
    <property type="project" value="InterPro"/>
</dbReference>
<feature type="region of interest" description="Disordered" evidence="9">
    <location>
        <begin position="420"/>
        <end position="608"/>
    </location>
</feature>
<dbReference type="GO" id="GO:0005200">
    <property type="term" value="F:structural constituent of cytoskeleton"/>
    <property type="evidence" value="ECO:0007669"/>
    <property type="project" value="InterPro"/>
</dbReference>
<dbReference type="Gene3D" id="3.30.1330.20">
    <property type="entry name" value="Tubulin/FtsZ, C-terminal domain"/>
    <property type="match status" value="1"/>
</dbReference>
<feature type="compositionally biased region" description="Polar residues" evidence="9">
    <location>
        <begin position="506"/>
        <end position="522"/>
    </location>
</feature>
<dbReference type="SUPFAM" id="SSF55307">
    <property type="entry name" value="Tubulin C-terminal domain-like"/>
    <property type="match status" value="1"/>
</dbReference>
<feature type="compositionally biased region" description="Basic and acidic residues" evidence="9">
    <location>
        <begin position="420"/>
        <end position="445"/>
    </location>
</feature>
<name>Q3SEG9_PARTE</name>
<organism evidence="12">
    <name type="scientific">Paramecium tetraurelia</name>
    <dbReference type="NCBI Taxonomy" id="5888"/>
    <lineage>
        <taxon>Eukaryota</taxon>
        <taxon>Sar</taxon>
        <taxon>Alveolata</taxon>
        <taxon>Ciliophora</taxon>
        <taxon>Intramacronucleata</taxon>
        <taxon>Oligohymenophorea</taxon>
        <taxon>Peniculida</taxon>
        <taxon>Parameciidae</taxon>
        <taxon>Paramecium</taxon>
    </lineage>
</organism>
<reference evidence="12" key="2">
    <citation type="submission" date="2005-09" db="EMBL/GenBank/DDBJ databases">
        <title>Paramecium tetraurelia alpha-tubulin-related protein genes.</title>
        <authorList>
            <person name="Klotz C."/>
        </authorList>
    </citation>
    <scope>NUCLEOTIDE SEQUENCE</scope>
    <source>
        <strain evidence="12">Stock d4-2</strain>
    </source>
</reference>
<dbReference type="EMBL" id="CR932118">
    <property type="protein sequence ID" value="CAI38955.1"/>
    <property type="molecule type" value="Genomic_DNA"/>
</dbReference>
<dbReference type="InterPro" id="IPR037103">
    <property type="entry name" value="Tubulin/FtsZ-like_C"/>
</dbReference>
<dbReference type="Pfam" id="PF03953">
    <property type="entry name" value="Tubulin_C"/>
    <property type="match status" value="1"/>
</dbReference>
<keyword evidence="2" id="KW-0963">Cytoplasm</keyword>
<keyword evidence="6" id="KW-0007">Acetylation</keyword>
<dbReference type="SUPFAM" id="SSF52490">
    <property type="entry name" value="Tubulin nucleotide-binding domain-like"/>
    <property type="match status" value="1"/>
</dbReference>
<keyword evidence="3" id="KW-0493">Microtubule</keyword>
<dbReference type="FunFam" id="3.30.1330.20:FF:000037">
    <property type="entry name" value="Alpha-tubulin,putative"/>
    <property type="match status" value="1"/>
</dbReference>
<evidence type="ECO:0000256" key="6">
    <source>
        <dbReference type="ARBA" id="ARBA00022990"/>
    </source>
</evidence>
<evidence type="ECO:0000256" key="9">
    <source>
        <dbReference type="SAM" id="MobiDB-lite"/>
    </source>
</evidence>
<dbReference type="InterPro" id="IPR036525">
    <property type="entry name" value="Tubulin/FtsZ_GTPase_sf"/>
</dbReference>
<dbReference type="GO" id="GO:0005874">
    <property type="term" value="C:microtubule"/>
    <property type="evidence" value="ECO:0007669"/>
    <property type="project" value="UniProtKB-KW"/>
</dbReference>
<dbReference type="InterPro" id="IPR023123">
    <property type="entry name" value="Tubulin_C"/>
</dbReference>
<reference evidence="12" key="1">
    <citation type="submission" date="2005-01" db="EMBL/GenBank/DDBJ databases">
        <authorList>
            <person name="Genoscope"/>
        </authorList>
    </citation>
    <scope>NUCLEOTIDE SEQUENCE</scope>
    <source>
        <strain evidence="12">Stock d4-2</strain>
    </source>
</reference>
<keyword evidence="4" id="KW-0547">Nucleotide-binding</keyword>
<dbReference type="PRINTS" id="PR01161">
    <property type="entry name" value="TUBULIN"/>
</dbReference>
<evidence type="ECO:0000259" key="11">
    <source>
        <dbReference type="Pfam" id="PF03953"/>
    </source>
</evidence>
<evidence type="ECO:0000256" key="3">
    <source>
        <dbReference type="ARBA" id="ARBA00022701"/>
    </source>
</evidence>
<dbReference type="Gene3D" id="1.10.287.600">
    <property type="entry name" value="Helix hairpin bin"/>
    <property type="match status" value="1"/>
</dbReference>